<evidence type="ECO:0000256" key="6">
    <source>
        <dbReference type="ARBA" id="ARBA00022842"/>
    </source>
</evidence>
<comment type="pathway">
    <text evidence="10">Amino-acid biosynthesis; L-histidine biosynthesis; L-histidine from 5-phospho-alpha-D-ribose 1-diphosphate: step 8/9.</text>
</comment>
<evidence type="ECO:0000313" key="11">
    <source>
        <dbReference type="EMBL" id="PPV06205.1"/>
    </source>
</evidence>
<sequence length="375" mass="41763">MTPILFVDRDGTLIAEPADYQIDAYEKLRFVDNVIPAMLKLRDAGYQFVIVTNQDGLGSESFSRASFDGPNNLMLQIFASQGIEFREVLIDCSWPADNAPTRKPGVGLMVPYLQDRTIDWARSAMVGDRITDLQFAQNLNIRGFQLRTEEFGGEWDWPGIAHALVDAPRRAVVQRNTKETKIRVELDLDRVAEPQTATGLPFFDHMLEQIGKHGGFALDIRAEGDLHIDEHHTIEDTGLALGQALREALCNKRGIGRYGFDPVESPWLAAGEGAQHGFTLPMDETIASAALDFSGRPYFVFDGEFKRERVGDMPTELVPHFFRSICDASGLNLHLSVRGENDHHKVEACFKALARALRQAIRREGTALPSTKGAL</sequence>
<dbReference type="Gene3D" id="3.40.50.1000">
    <property type="entry name" value="HAD superfamily/HAD-like"/>
    <property type="match status" value="1"/>
</dbReference>
<dbReference type="InterPro" id="IPR020566">
    <property type="entry name" value="His_synth_bifunc_HisB"/>
</dbReference>
<evidence type="ECO:0000256" key="4">
    <source>
        <dbReference type="ARBA" id="ARBA00022723"/>
    </source>
</evidence>
<dbReference type="CDD" id="cd07914">
    <property type="entry name" value="IGPD"/>
    <property type="match status" value="1"/>
</dbReference>
<dbReference type="Proteomes" id="UP000239710">
    <property type="component" value="Unassembled WGS sequence"/>
</dbReference>
<organism evidence="12 13">
    <name type="scientific">Xanthomonas bromi</name>
    <dbReference type="NCBI Taxonomy" id="56449"/>
    <lineage>
        <taxon>Bacteria</taxon>
        <taxon>Pseudomonadati</taxon>
        <taxon>Pseudomonadota</taxon>
        <taxon>Gammaproteobacteria</taxon>
        <taxon>Lysobacterales</taxon>
        <taxon>Lysobacteraceae</taxon>
        <taxon>Xanthomonas</taxon>
    </lineage>
</organism>
<comment type="subcellular location">
    <subcellularLocation>
        <location evidence="10">Cytoplasm</location>
    </subcellularLocation>
</comment>
<dbReference type="InterPro" id="IPR006543">
    <property type="entry name" value="Histidinol-phos"/>
</dbReference>
<dbReference type="RefSeq" id="WP_065469278.1">
    <property type="nucleotide sequence ID" value="NZ_FLTX01000042.1"/>
</dbReference>
<dbReference type="Proteomes" id="UP000092503">
    <property type="component" value="Unassembled WGS sequence"/>
</dbReference>
<feature type="active site" description="Nucleophile" evidence="10">
    <location>
        <position position="8"/>
    </location>
</feature>
<dbReference type="GO" id="GO:0000105">
    <property type="term" value="P:L-histidine biosynthetic process"/>
    <property type="evidence" value="ECO:0007669"/>
    <property type="project" value="UniProtKB-UniRule"/>
</dbReference>
<dbReference type="InterPro" id="IPR020568">
    <property type="entry name" value="Ribosomal_Su5_D2-typ_SF"/>
</dbReference>
<evidence type="ECO:0000256" key="3">
    <source>
        <dbReference type="ARBA" id="ARBA00022605"/>
    </source>
</evidence>
<dbReference type="NCBIfam" id="TIGR01662">
    <property type="entry name" value="HAD-SF-IIIA"/>
    <property type="match status" value="1"/>
</dbReference>
<keyword evidence="6 10" id="KW-0460">Magnesium</keyword>
<feature type="binding site" evidence="10">
    <location>
        <position position="128"/>
    </location>
    <ligand>
        <name>Mg(2+)</name>
        <dbReference type="ChEBI" id="CHEBI:18420"/>
    </ligand>
</feature>
<feature type="binding site" evidence="10">
    <location>
        <position position="8"/>
    </location>
    <ligand>
        <name>Mg(2+)</name>
        <dbReference type="ChEBI" id="CHEBI:18420"/>
    </ligand>
</feature>
<proteinExistence type="inferred from homology"/>
<keyword evidence="3 10" id="KW-0028">Amino-acid biosynthesis</keyword>
<comment type="similarity">
    <text evidence="10">In the C-terminal section; belongs to the imidazoleglycerol-phosphate dehydratase family.</text>
</comment>
<gene>
    <name evidence="10" type="primary">hisB</name>
    <name evidence="12" type="ORF">XBLMG947_2814</name>
    <name evidence="11" type="ORF">XbrCFBP1976_13480</name>
</gene>
<comment type="similarity">
    <text evidence="10">In the N-terminal section; belongs to the histidinol-phosphatase family.</text>
</comment>
<dbReference type="InterPro" id="IPR006549">
    <property type="entry name" value="HAD-SF_hydro_IIIA"/>
</dbReference>
<dbReference type="InterPro" id="IPR023214">
    <property type="entry name" value="HAD_sf"/>
</dbReference>
<dbReference type="OrthoDB" id="9790411at2"/>
<dbReference type="FunFam" id="3.30.230.40:FF:000003">
    <property type="entry name" value="Imidazoleglycerol-phosphate dehydratase HisB"/>
    <property type="match status" value="1"/>
</dbReference>
<evidence type="ECO:0000256" key="8">
    <source>
        <dbReference type="ARBA" id="ARBA00023239"/>
    </source>
</evidence>
<dbReference type="EC" id="3.1.3.15" evidence="10"/>
<evidence type="ECO:0000256" key="9">
    <source>
        <dbReference type="ARBA" id="ARBA00023268"/>
    </source>
</evidence>
<dbReference type="Pfam" id="PF00475">
    <property type="entry name" value="IGPD"/>
    <property type="match status" value="1"/>
</dbReference>
<reference evidence="11 14" key="2">
    <citation type="submission" date="2016-08" db="EMBL/GenBank/DDBJ databases">
        <title>Evolution of the type three secretion system and type three effector repertoires in Xanthomonas.</title>
        <authorList>
            <person name="Merda D."/>
            <person name="Briand M."/>
            <person name="Bosis E."/>
            <person name="Rousseau C."/>
            <person name="Portier P."/>
            <person name="Jacques M.-A."/>
            <person name="Fischer-Le Saux M."/>
        </authorList>
    </citation>
    <scope>NUCLEOTIDE SEQUENCE [LARGE SCALE GENOMIC DNA]</scope>
    <source>
        <strain evidence="11 14">CFBP1976</strain>
    </source>
</reference>
<dbReference type="SUPFAM" id="SSF56784">
    <property type="entry name" value="HAD-like"/>
    <property type="match status" value="1"/>
</dbReference>
<dbReference type="GO" id="GO:0004401">
    <property type="term" value="F:histidinol-phosphatase activity"/>
    <property type="evidence" value="ECO:0007669"/>
    <property type="project" value="UniProtKB-UniRule"/>
</dbReference>
<dbReference type="PANTHER" id="PTHR23133:SF2">
    <property type="entry name" value="IMIDAZOLEGLYCEROL-PHOSPHATE DEHYDRATASE"/>
    <property type="match status" value="1"/>
</dbReference>
<dbReference type="InterPro" id="IPR000807">
    <property type="entry name" value="ImidazoleglycerolP_deHydtase"/>
</dbReference>
<evidence type="ECO:0000313" key="13">
    <source>
        <dbReference type="Proteomes" id="UP000092503"/>
    </source>
</evidence>
<comment type="catalytic activity">
    <reaction evidence="10">
        <text>L-histidinol phosphate + H2O = L-histidinol + phosphate</text>
        <dbReference type="Rhea" id="RHEA:14465"/>
        <dbReference type="ChEBI" id="CHEBI:15377"/>
        <dbReference type="ChEBI" id="CHEBI:43474"/>
        <dbReference type="ChEBI" id="CHEBI:57699"/>
        <dbReference type="ChEBI" id="CHEBI:57980"/>
        <dbReference type="EC" id="3.1.3.15"/>
    </reaction>
</comment>
<dbReference type="EMBL" id="FLTX01000042">
    <property type="protein sequence ID" value="SBV52024.1"/>
    <property type="molecule type" value="Genomic_DNA"/>
</dbReference>
<keyword evidence="2 10" id="KW-0963">Cytoplasm</keyword>
<comment type="cofactor">
    <cofactor evidence="10">
        <name>Mg(2+)</name>
        <dbReference type="ChEBI" id="CHEBI:18420"/>
    </cofactor>
</comment>
<evidence type="ECO:0000256" key="5">
    <source>
        <dbReference type="ARBA" id="ARBA00022801"/>
    </source>
</evidence>
<protein>
    <recommendedName>
        <fullName evidence="10">Histidine biosynthesis bifunctional protein HisB</fullName>
    </recommendedName>
    <domain>
        <recommendedName>
            <fullName evidence="10">Histidinol-phosphatase</fullName>
            <ecNumber evidence="10">3.1.3.15</ecNumber>
        </recommendedName>
    </domain>
    <domain>
        <recommendedName>
            <fullName evidence="10">Imidazoleglycerol-phosphate dehydratase</fullName>
            <shortName evidence="10">IGPD</shortName>
            <ecNumber evidence="10">4.2.1.19</ecNumber>
        </recommendedName>
    </domain>
</protein>
<feature type="active site" description="Proton donor" evidence="10">
    <location>
        <position position="10"/>
    </location>
</feature>
<evidence type="ECO:0000313" key="14">
    <source>
        <dbReference type="Proteomes" id="UP000239710"/>
    </source>
</evidence>
<keyword evidence="7 10" id="KW-0368">Histidine biosynthesis</keyword>
<dbReference type="GO" id="GO:0046872">
    <property type="term" value="F:metal ion binding"/>
    <property type="evidence" value="ECO:0007669"/>
    <property type="project" value="UniProtKB-KW"/>
</dbReference>
<keyword evidence="14" id="KW-1185">Reference proteome</keyword>
<dbReference type="EC" id="4.2.1.19" evidence="10"/>
<dbReference type="PROSITE" id="PS00955">
    <property type="entry name" value="IGP_DEHYDRATASE_2"/>
    <property type="match status" value="1"/>
</dbReference>
<dbReference type="InterPro" id="IPR038494">
    <property type="entry name" value="IGPD_sf"/>
</dbReference>
<comment type="catalytic activity">
    <reaction evidence="10">
        <text>D-erythro-1-(imidazol-4-yl)glycerol 3-phosphate = 3-(imidazol-4-yl)-2-oxopropyl phosphate + H2O</text>
        <dbReference type="Rhea" id="RHEA:11040"/>
        <dbReference type="ChEBI" id="CHEBI:15377"/>
        <dbReference type="ChEBI" id="CHEBI:57766"/>
        <dbReference type="ChEBI" id="CHEBI:58278"/>
        <dbReference type="EC" id="4.2.1.19"/>
    </reaction>
</comment>
<dbReference type="AlphaFoldDB" id="A0A1C3NNW5"/>
<evidence type="ECO:0000256" key="2">
    <source>
        <dbReference type="ARBA" id="ARBA00022490"/>
    </source>
</evidence>
<feature type="region of interest" description="Imidazoleglycerol-phosphate dehydratase" evidence="10">
    <location>
        <begin position="169"/>
        <end position="375"/>
    </location>
</feature>
<dbReference type="PROSITE" id="PS00954">
    <property type="entry name" value="IGP_DEHYDRATASE_1"/>
    <property type="match status" value="1"/>
</dbReference>
<dbReference type="GO" id="GO:0005737">
    <property type="term" value="C:cytoplasm"/>
    <property type="evidence" value="ECO:0007669"/>
    <property type="project" value="UniProtKB-SubCell"/>
</dbReference>
<dbReference type="PANTHER" id="PTHR23133">
    <property type="entry name" value="IMIDAZOLEGLYCEROL-PHOSPHATE DEHYDRATASE HIS7"/>
    <property type="match status" value="1"/>
</dbReference>
<comment type="pathway">
    <text evidence="1 10">Amino-acid biosynthesis; L-histidine biosynthesis; L-histidine from 5-phospho-alpha-D-ribose 1-diphosphate: step 6/9.</text>
</comment>
<reference evidence="12 13" key="1">
    <citation type="submission" date="2016-06" db="EMBL/GenBank/DDBJ databases">
        <authorList>
            <person name="Kjaerup R.B."/>
            <person name="Dalgaard T.S."/>
            <person name="Juul-Madsen H.R."/>
        </authorList>
    </citation>
    <scope>NUCLEOTIDE SEQUENCE [LARGE SCALE GENOMIC DNA]</scope>
    <source>
        <strain evidence="12">LMG947</strain>
    </source>
</reference>
<evidence type="ECO:0000313" key="12">
    <source>
        <dbReference type="EMBL" id="SBV52024.1"/>
    </source>
</evidence>
<feature type="binding site" evidence="10">
    <location>
        <position position="10"/>
    </location>
    <ligand>
        <name>Mg(2+)</name>
        <dbReference type="ChEBI" id="CHEBI:18420"/>
    </ligand>
</feature>
<dbReference type="HAMAP" id="MF_01022">
    <property type="entry name" value="Bifunc_HisB"/>
    <property type="match status" value="1"/>
</dbReference>
<dbReference type="NCBIfam" id="TIGR01656">
    <property type="entry name" value="Histidinol-ppas"/>
    <property type="match status" value="1"/>
</dbReference>
<dbReference type="InterPro" id="IPR020565">
    <property type="entry name" value="ImidazoleglycerP_deHydtase_CS"/>
</dbReference>
<accession>A0A1C3NNW5</accession>
<dbReference type="GO" id="GO:0004424">
    <property type="term" value="F:imidazoleglycerol-phosphate dehydratase activity"/>
    <property type="evidence" value="ECO:0007669"/>
    <property type="project" value="UniProtKB-UniRule"/>
</dbReference>
<dbReference type="Pfam" id="PF13242">
    <property type="entry name" value="Hydrolase_like"/>
    <property type="match status" value="1"/>
</dbReference>
<dbReference type="NCBIfam" id="NF003937">
    <property type="entry name" value="PRK05446.1"/>
    <property type="match status" value="1"/>
</dbReference>
<keyword evidence="5 10" id="KW-0378">Hydrolase</keyword>
<dbReference type="InterPro" id="IPR005954">
    <property type="entry name" value="HisB_N"/>
</dbReference>
<dbReference type="FunFam" id="3.30.230.40:FF:000001">
    <property type="entry name" value="Imidazoleglycerol-phosphate dehydratase HisB"/>
    <property type="match status" value="1"/>
</dbReference>
<dbReference type="HAMAP" id="MF_00076">
    <property type="entry name" value="HisB"/>
    <property type="match status" value="1"/>
</dbReference>
<evidence type="ECO:0000256" key="10">
    <source>
        <dbReference type="HAMAP-Rule" id="MF_01022"/>
    </source>
</evidence>
<evidence type="ECO:0000256" key="1">
    <source>
        <dbReference type="ARBA" id="ARBA00005047"/>
    </source>
</evidence>
<dbReference type="SUPFAM" id="SSF54211">
    <property type="entry name" value="Ribosomal protein S5 domain 2-like"/>
    <property type="match status" value="2"/>
</dbReference>
<dbReference type="Gene3D" id="3.30.230.40">
    <property type="entry name" value="Imidazole glycerol phosphate dehydratase, domain 1"/>
    <property type="match status" value="2"/>
</dbReference>
<keyword evidence="8 10" id="KW-0456">Lyase</keyword>
<dbReference type="InterPro" id="IPR036412">
    <property type="entry name" value="HAD-like_sf"/>
</dbReference>
<name>A0A1C3NNW5_9XANT</name>
<keyword evidence="9 10" id="KW-0511">Multifunctional enzyme</keyword>
<comment type="caution">
    <text evidence="10">Lacks conserved residue(s) required for the propagation of feature annotation.</text>
</comment>
<evidence type="ECO:0000256" key="7">
    <source>
        <dbReference type="ARBA" id="ARBA00023102"/>
    </source>
</evidence>
<dbReference type="EMBL" id="MDCE01000018">
    <property type="protein sequence ID" value="PPV06205.1"/>
    <property type="molecule type" value="Genomic_DNA"/>
</dbReference>
<dbReference type="STRING" id="56449.XBLMG947_2814"/>
<keyword evidence="4 10" id="KW-0479">Metal-binding</keyword>
<feature type="region of interest" description="Histidinol-phosphatase" evidence="10">
    <location>
        <begin position="1"/>
        <end position="168"/>
    </location>
</feature>
<dbReference type="NCBIfam" id="TIGR01261">
    <property type="entry name" value="hisB_Nterm"/>
    <property type="match status" value="1"/>
</dbReference>
<dbReference type="UniPathway" id="UPA00031">
    <property type="reaction ID" value="UER00011"/>
</dbReference>